<dbReference type="Proteomes" id="UP000499080">
    <property type="component" value="Unassembled WGS sequence"/>
</dbReference>
<keyword evidence="2" id="KW-1185">Reference proteome</keyword>
<dbReference type="AlphaFoldDB" id="A0A4Y2CAU8"/>
<gene>
    <name evidence="1" type="ORF">AVEN_151385_1</name>
</gene>
<evidence type="ECO:0000313" key="1">
    <source>
        <dbReference type="EMBL" id="GBM00928.1"/>
    </source>
</evidence>
<accession>A0A4Y2CAU8</accession>
<dbReference type="OrthoDB" id="7422307at2759"/>
<protein>
    <submittedName>
        <fullName evidence="1">Uncharacterized protein</fullName>
    </submittedName>
</protein>
<evidence type="ECO:0000313" key="2">
    <source>
        <dbReference type="Proteomes" id="UP000499080"/>
    </source>
</evidence>
<dbReference type="EMBL" id="BGPR01000162">
    <property type="protein sequence ID" value="GBM00928.1"/>
    <property type="molecule type" value="Genomic_DNA"/>
</dbReference>
<reference evidence="1 2" key="1">
    <citation type="journal article" date="2019" name="Sci. Rep.">
        <title>Orb-weaving spider Araneus ventricosus genome elucidates the spidroin gene catalogue.</title>
        <authorList>
            <person name="Kono N."/>
            <person name="Nakamura H."/>
            <person name="Ohtoshi R."/>
            <person name="Moran D.A.P."/>
            <person name="Shinohara A."/>
            <person name="Yoshida Y."/>
            <person name="Fujiwara M."/>
            <person name="Mori M."/>
            <person name="Tomita M."/>
            <person name="Arakawa K."/>
        </authorList>
    </citation>
    <scope>NUCLEOTIDE SEQUENCE [LARGE SCALE GENOMIC DNA]</scope>
</reference>
<comment type="caution">
    <text evidence="1">The sequence shown here is derived from an EMBL/GenBank/DDBJ whole genome shotgun (WGS) entry which is preliminary data.</text>
</comment>
<sequence length="110" mass="12660">MASSDLFLSNIMSRDQPYSQAILEISLLHRFLSKNDRKCRGRGYQKTPLLLGRSFGRRVLSNVTLRSLEQYSAEPTFNEIVSLAQIRRLEVDKNGIDELVEENNQELTTE</sequence>
<proteinExistence type="predicted"/>
<organism evidence="1 2">
    <name type="scientific">Araneus ventricosus</name>
    <name type="common">Orbweaver spider</name>
    <name type="synonym">Epeira ventricosa</name>
    <dbReference type="NCBI Taxonomy" id="182803"/>
    <lineage>
        <taxon>Eukaryota</taxon>
        <taxon>Metazoa</taxon>
        <taxon>Ecdysozoa</taxon>
        <taxon>Arthropoda</taxon>
        <taxon>Chelicerata</taxon>
        <taxon>Arachnida</taxon>
        <taxon>Araneae</taxon>
        <taxon>Araneomorphae</taxon>
        <taxon>Entelegynae</taxon>
        <taxon>Araneoidea</taxon>
        <taxon>Araneidae</taxon>
        <taxon>Araneus</taxon>
    </lineage>
</organism>
<name>A0A4Y2CAU8_ARAVE</name>